<accession>A0ACB8SW02</accession>
<reference evidence="1" key="1">
    <citation type="submission" date="2021-03" db="EMBL/GenBank/DDBJ databases">
        <authorList>
            <consortium name="DOE Joint Genome Institute"/>
            <person name="Ahrendt S."/>
            <person name="Looney B.P."/>
            <person name="Miyauchi S."/>
            <person name="Morin E."/>
            <person name="Drula E."/>
            <person name="Courty P.E."/>
            <person name="Chicoki N."/>
            <person name="Fauchery L."/>
            <person name="Kohler A."/>
            <person name="Kuo A."/>
            <person name="Labutti K."/>
            <person name="Pangilinan J."/>
            <person name="Lipzen A."/>
            <person name="Riley R."/>
            <person name="Andreopoulos W."/>
            <person name="He G."/>
            <person name="Johnson J."/>
            <person name="Barry K.W."/>
            <person name="Grigoriev I.V."/>
            <person name="Nagy L."/>
            <person name="Hibbett D."/>
            <person name="Henrissat B."/>
            <person name="Matheny P.B."/>
            <person name="Labbe J."/>
            <person name="Martin F."/>
        </authorList>
    </citation>
    <scope>NUCLEOTIDE SEQUENCE</scope>
    <source>
        <strain evidence="1">HHB10654</strain>
    </source>
</reference>
<proteinExistence type="predicted"/>
<name>A0ACB8SW02_9AGAM</name>
<dbReference type="EMBL" id="MU277221">
    <property type="protein sequence ID" value="KAI0060135.1"/>
    <property type="molecule type" value="Genomic_DNA"/>
</dbReference>
<sequence length="297" mass="33809">MLGCSPPFPGYLWPNGATITYFFMDGNDVQQDKVRRLLPQWTVYGSVQFLEVLHTEDSSIRITFTNGEGSWSYLGSDCEFRKNDEPTMSLGGIDHEQSNISKCEQRNILHEFGHALGLLHENHPILKHAKPPDFRGRYFLGNYAQLDITSIMYFPLPRELTGVSYDVPLSDSVSDMDKAYMVINYPRAEPHPDAPDWTLEKALQVASLPDDYRTWILESRHNVEAMRYIFFDCILRERYPTWTKSPDSSPTSPLVIAQPNEQSGDGFTDIRVIERVGLGAVKLPETGKGGKGPRIWY</sequence>
<dbReference type="Proteomes" id="UP000814140">
    <property type="component" value="Unassembled WGS sequence"/>
</dbReference>
<organism evidence="1 2">
    <name type="scientific">Artomyces pyxidatus</name>
    <dbReference type="NCBI Taxonomy" id="48021"/>
    <lineage>
        <taxon>Eukaryota</taxon>
        <taxon>Fungi</taxon>
        <taxon>Dikarya</taxon>
        <taxon>Basidiomycota</taxon>
        <taxon>Agaricomycotina</taxon>
        <taxon>Agaricomycetes</taxon>
        <taxon>Russulales</taxon>
        <taxon>Auriscalpiaceae</taxon>
        <taxon>Artomyces</taxon>
    </lineage>
</organism>
<reference evidence="1" key="2">
    <citation type="journal article" date="2022" name="New Phytol.">
        <title>Evolutionary transition to the ectomycorrhizal habit in the genomes of a hyperdiverse lineage of mushroom-forming fungi.</title>
        <authorList>
            <person name="Looney B."/>
            <person name="Miyauchi S."/>
            <person name="Morin E."/>
            <person name="Drula E."/>
            <person name="Courty P.E."/>
            <person name="Kohler A."/>
            <person name="Kuo A."/>
            <person name="LaButti K."/>
            <person name="Pangilinan J."/>
            <person name="Lipzen A."/>
            <person name="Riley R."/>
            <person name="Andreopoulos W."/>
            <person name="He G."/>
            <person name="Johnson J."/>
            <person name="Nolan M."/>
            <person name="Tritt A."/>
            <person name="Barry K.W."/>
            <person name="Grigoriev I.V."/>
            <person name="Nagy L.G."/>
            <person name="Hibbett D."/>
            <person name="Henrissat B."/>
            <person name="Matheny P.B."/>
            <person name="Labbe J."/>
            <person name="Martin F.M."/>
        </authorList>
    </citation>
    <scope>NUCLEOTIDE SEQUENCE</scope>
    <source>
        <strain evidence="1">HHB10654</strain>
    </source>
</reference>
<comment type="caution">
    <text evidence="1">The sequence shown here is derived from an EMBL/GenBank/DDBJ whole genome shotgun (WGS) entry which is preliminary data.</text>
</comment>
<protein>
    <submittedName>
        <fullName evidence="1">Zincin</fullName>
    </submittedName>
</protein>
<evidence type="ECO:0000313" key="2">
    <source>
        <dbReference type="Proteomes" id="UP000814140"/>
    </source>
</evidence>
<evidence type="ECO:0000313" key="1">
    <source>
        <dbReference type="EMBL" id="KAI0060135.1"/>
    </source>
</evidence>
<keyword evidence="2" id="KW-1185">Reference proteome</keyword>
<gene>
    <name evidence="1" type="ORF">BV25DRAFT_1828252</name>
</gene>